<dbReference type="STRING" id="1314778.A0A5C3PW99"/>
<dbReference type="InterPro" id="IPR005828">
    <property type="entry name" value="MFS_sugar_transport-like"/>
</dbReference>
<dbReference type="PANTHER" id="PTHR48022">
    <property type="entry name" value="PLASTIDIC GLUCOSE TRANSPORTER 4"/>
    <property type="match status" value="1"/>
</dbReference>
<protein>
    <submittedName>
        <fullName evidence="12">General substrate transporter</fullName>
    </submittedName>
</protein>
<evidence type="ECO:0000256" key="2">
    <source>
        <dbReference type="ARBA" id="ARBA00010992"/>
    </source>
</evidence>
<dbReference type="Gene3D" id="1.20.1250.20">
    <property type="entry name" value="MFS general substrate transporter like domains"/>
    <property type="match status" value="1"/>
</dbReference>
<feature type="compositionally biased region" description="Basic and acidic residues" evidence="9">
    <location>
        <begin position="498"/>
        <end position="509"/>
    </location>
</feature>
<feature type="transmembrane region" description="Helical" evidence="10">
    <location>
        <begin position="328"/>
        <end position="349"/>
    </location>
</feature>
<evidence type="ECO:0000256" key="7">
    <source>
        <dbReference type="ARBA" id="ARBA00049119"/>
    </source>
</evidence>
<keyword evidence="6 10" id="KW-0472">Membrane</keyword>
<evidence type="ECO:0000256" key="4">
    <source>
        <dbReference type="ARBA" id="ARBA00022692"/>
    </source>
</evidence>
<feature type="domain" description="Major facilitator superfamily (MFS) profile" evidence="11">
    <location>
        <begin position="30"/>
        <end position="483"/>
    </location>
</feature>
<dbReference type="InterPro" id="IPR020846">
    <property type="entry name" value="MFS_dom"/>
</dbReference>
<evidence type="ECO:0000256" key="9">
    <source>
        <dbReference type="SAM" id="MobiDB-lite"/>
    </source>
</evidence>
<feature type="transmembrane region" description="Helical" evidence="10">
    <location>
        <begin position="170"/>
        <end position="194"/>
    </location>
</feature>
<feature type="transmembrane region" description="Helical" evidence="10">
    <location>
        <begin position="112"/>
        <end position="131"/>
    </location>
</feature>
<dbReference type="PROSITE" id="PS50850">
    <property type="entry name" value="MFS"/>
    <property type="match status" value="1"/>
</dbReference>
<sequence>MRSFAERFRPTSFAPRYPRWMVGRPLLITSSALAALGDAMFGYSQGAIAALQLQPNFVNRFFGTHITKEQIQMDATGVNPEVLAITVACLNITAFISAFGAAYVCDILGRRMSLRIGALVYLISAILQIVAPDLTCLIIGRSLQGVGVGILSMTVPIIQAEIAPGNHRGLFISIEYICLNAGYALSAWVGYGFYFAFPSDISWKGTYIVEAAMAIILVLWSFIIPETPRFLIANGFLDEGMRVLADLHANGNLDDDGVRGTHQEILDTVKREHEMGQASWGQVFRQYTRRTVVGITCQVFAQFNGINAILYYLPENLLRAGFDAEKALLYAAGSSLLYCAGTVPSMFGIDRLGRRPFLIFGSFALAAALAVVGSLQFYVDSLPTGGDRLPGANGIYAAVCLYLFFYGATWGPVPWLLGAEIFPLRARAKGMALSTTANWVSNFIIAFITPPLFASISGGYYCILLGFCVISGIFVFFVYPETAHKTLEELGSVFNDQTDDKETLQRGEKNAGPQDSEPRQSDASSESTLRGSIGDEEKKGPASSMEQIIQASTE</sequence>
<dbReference type="PANTHER" id="PTHR48022:SF74">
    <property type="entry name" value="SUGAR TRANSPORTER, PUTATIVE (AFU_ORTHOLOGUE AFUA_8G02010)-RELATED"/>
    <property type="match status" value="1"/>
</dbReference>
<feature type="transmembrane region" description="Helical" evidence="10">
    <location>
        <begin position="206"/>
        <end position="224"/>
    </location>
</feature>
<comment type="subcellular location">
    <subcellularLocation>
        <location evidence="1">Membrane</location>
        <topology evidence="1">Multi-pass membrane protein</topology>
    </subcellularLocation>
</comment>
<dbReference type="NCBIfam" id="TIGR00879">
    <property type="entry name" value="SP"/>
    <property type="match status" value="1"/>
</dbReference>
<dbReference type="Pfam" id="PF00083">
    <property type="entry name" value="Sugar_tr"/>
    <property type="match status" value="1"/>
</dbReference>
<feature type="transmembrane region" description="Helical" evidence="10">
    <location>
        <begin position="395"/>
        <end position="418"/>
    </location>
</feature>
<dbReference type="PROSITE" id="PS00217">
    <property type="entry name" value="SUGAR_TRANSPORT_2"/>
    <property type="match status" value="1"/>
</dbReference>
<feature type="transmembrane region" description="Helical" evidence="10">
    <location>
        <begin position="458"/>
        <end position="479"/>
    </location>
</feature>
<accession>A0A5C3PW99</accession>
<reference evidence="12 13" key="1">
    <citation type="journal article" date="2019" name="Nat. Ecol. Evol.">
        <title>Megaphylogeny resolves global patterns of mushroom evolution.</title>
        <authorList>
            <person name="Varga T."/>
            <person name="Krizsan K."/>
            <person name="Foldi C."/>
            <person name="Dima B."/>
            <person name="Sanchez-Garcia M."/>
            <person name="Sanchez-Ramirez S."/>
            <person name="Szollosi G.J."/>
            <person name="Szarkandi J.G."/>
            <person name="Papp V."/>
            <person name="Albert L."/>
            <person name="Andreopoulos W."/>
            <person name="Angelini C."/>
            <person name="Antonin V."/>
            <person name="Barry K.W."/>
            <person name="Bougher N.L."/>
            <person name="Buchanan P."/>
            <person name="Buyck B."/>
            <person name="Bense V."/>
            <person name="Catcheside P."/>
            <person name="Chovatia M."/>
            <person name="Cooper J."/>
            <person name="Damon W."/>
            <person name="Desjardin D."/>
            <person name="Finy P."/>
            <person name="Geml J."/>
            <person name="Haridas S."/>
            <person name="Hughes K."/>
            <person name="Justo A."/>
            <person name="Karasinski D."/>
            <person name="Kautmanova I."/>
            <person name="Kiss B."/>
            <person name="Kocsube S."/>
            <person name="Kotiranta H."/>
            <person name="LaButti K.M."/>
            <person name="Lechner B.E."/>
            <person name="Liimatainen K."/>
            <person name="Lipzen A."/>
            <person name="Lukacs Z."/>
            <person name="Mihaltcheva S."/>
            <person name="Morgado L.N."/>
            <person name="Niskanen T."/>
            <person name="Noordeloos M.E."/>
            <person name="Ohm R.A."/>
            <person name="Ortiz-Santana B."/>
            <person name="Ovrebo C."/>
            <person name="Racz N."/>
            <person name="Riley R."/>
            <person name="Savchenko A."/>
            <person name="Shiryaev A."/>
            <person name="Soop K."/>
            <person name="Spirin V."/>
            <person name="Szebenyi C."/>
            <person name="Tomsovsky M."/>
            <person name="Tulloss R.E."/>
            <person name="Uehling J."/>
            <person name="Grigoriev I.V."/>
            <person name="Vagvolgyi C."/>
            <person name="Papp T."/>
            <person name="Martin F.M."/>
            <person name="Miettinen O."/>
            <person name="Hibbett D.S."/>
            <person name="Nagy L.G."/>
        </authorList>
    </citation>
    <scope>NUCLEOTIDE SEQUENCE [LARGE SCALE GENOMIC DNA]</scope>
    <source>
        <strain evidence="12 13">HHB13444</strain>
    </source>
</reference>
<dbReference type="Proteomes" id="UP000308197">
    <property type="component" value="Unassembled WGS sequence"/>
</dbReference>
<proteinExistence type="inferred from homology"/>
<gene>
    <name evidence="12" type="ORF">K466DRAFT_538888</name>
</gene>
<feature type="transmembrane region" description="Helical" evidence="10">
    <location>
        <begin position="356"/>
        <end position="375"/>
    </location>
</feature>
<keyword evidence="3 8" id="KW-0813">Transport</keyword>
<comment type="similarity">
    <text evidence="2 8">Belongs to the major facilitator superfamily. Sugar transporter (TC 2.A.1.1) family.</text>
</comment>
<feature type="region of interest" description="Disordered" evidence="9">
    <location>
        <begin position="498"/>
        <end position="554"/>
    </location>
</feature>
<dbReference type="PRINTS" id="PR00171">
    <property type="entry name" value="SUGRTRNSPORT"/>
</dbReference>
<evidence type="ECO:0000313" key="12">
    <source>
        <dbReference type="EMBL" id="TFK92989.1"/>
    </source>
</evidence>
<evidence type="ECO:0000256" key="3">
    <source>
        <dbReference type="ARBA" id="ARBA00022448"/>
    </source>
</evidence>
<dbReference type="SUPFAM" id="SSF103473">
    <property type="entry name" value="MFS general substrate transporter"/>
    <property type="match status" value="1"/>
</dbReference>
<feature type="compositionally biased region" description="Polar residues" evidence="9">
    <location>
        <begin position="521"/>
        <end position="530"/>
    </location>
</feature>
<dbReference type="GO" id="GO:0005351">
    <property type="term" value="F:carbohydrate:proton symporter activity"/>
    <property type="evidence" value="ECO:0007669"/>
    <property type="project" value="TreeGrafter"/>
</dbReference>
<feature type="transmembrane region" description="Helical" evidence="10">
    <location>
        <begin position="137"/>
        <end position="158"/>
    </location>
</feature>
<feature type="compositionally biased region" description="Polar residues" evidence="9">
    <location>
        <begin position="544"/>
        <end position="554"/>
    </location>
</feature>
<dbReference type="InterPro" id="IPR005829">
    <property type="entry name" value="Sugar_transporter_CS"/>
</dbReference>
<dbReference type="AlphaFoldDB" id="A0A5C3PW99"/>
<dbReference type="PROSITE" id="PS00216">
    <property type="entry name" value="SUGAR_TRANSPORT_1"/>
    <property type="match status" value="1"/>
</dbReference>
<feature type="transmembrane region" description="Helical" evidence="10">
    <location>
        <begin position="82"/>
        <end position="105"/>
    </location>
</feature>
<dbReference type="InterPro" id="IPR036259">
    <property type="entry name" value="MFS_trans_sf"/>
</dbReference>
<keyword evidence="13" id="KW-1185">Reference proteome</keyword>
<feature type="transmembrane region" description="Helical" evidence="10">
    <location>
        <begin position="292"/>
        <end position="313"/>
    </location>
</feature>
<evidence type="ECO:0000256" key="5">
    <source>
        <dbReference type="ARBA" id="ARBA00022989"/>
    </source>
</evidence>
<dbReference type="GO" id="GO:0016020">
    <property type="term" value="C:membrane"/>
    <property type="evidence" value="ECO:0007669"/>
    <property type="project" value="UniProtKB-SubCell"/>
</dbReference>
<keyword evidence="4 10" id="KW-0812">Transmembrane</keyword>
<name>A0A5C3PW99_9APHY</name>
<comment type="catalytic activity">
    <reaction evidence="7">
        <text>myo-inositol(out) + H(+)(out) = myo-inositol(in) + H(+)(in)</text>
        <dbReference type="Rhea" id="RHEA:60364"/>
        <dbReference type="ChEBI" id="CHEBI:15378"/>
        <dbReference type="ChEBI" id="CHEBI:17268"/>
    </reaction>
</comment>
<dbReference type="InParanoid" id="A0A5C3PW99"/>
<evidence type="ECO:0000256" key="8">
    <source>
        <dbReference type="RuleBase" id="RU003346"/>
    </source>
</evidence>
<dbReference type="EMBL" id="ML210989">
    <property type="protein sequence ID" value="TFK92989.1"/>
    <property type="molecule type" value="Genomic_DNA"/>
</dbReference>
<evidence type="ECO:0000313" key="13">
    <source>
        <dbReference type="Proteomes" id="UP000308197"/>
    </source>
</evidence>
<evidence type="ECO:0000259" key="11">
    <source>
        <dbReference type="PROSITE" id="PS50850"/>
    </source>
</evidence>
<evidence type="ECO:0000256" key="10">
    <source>
        <dbReference type="SAM" id="Phobius"/>
    </source>
</evidence>
<keyword evidence="5 10" id="KW-1133">Transmembrane helix</keyword>
<dbReference type="InterPro" id="IPR050360">
    <property type="entry name" value="MFS_Sugar_Transporters"/>
</dbReference>
<evidence type="ECO:0000256" key="6">
    <source>
        <dbReference type="ARBA" id="ARBA00023136"/>
    </source>
</evidence>
<feature type="transmembrane region" description="Helical" evidence="10">
    <location>
        <begin position="430"/>
        <end position="452"/>
    </location>
</feature>
<evidence type="ECO:0000256" key="1">
    <source>
        <dbReference type="ARBA" id="ARBA00004141"/>
    </source>
</evidence>
<dbReference type="InterPro" id="IPR003663">
    <property type="entry name" value="Sugar/inositol_transpt"/>
</dbReference>
<organism evidence="12 13">
    <name type="scientific">Polyporus arcularius HHB13444</name>
    <dbReference type="NCBI Taxonomy" id="1314778"/>
    <lineage>
        <taxon>Eukaryota</taxon>
        <taxon>Fungi</taxon>
        <taxon>Dikarya</taxon>
        <taxon>Basidiomycota</taxon>
        <taxon>Agaricomycotina</taxon>
        <taxon>Agaricomycetes</taxon>
        <taxon>Polyporales</taxon>
        <taxon>Polyporaceae</taxon>
        <taxon>Polyporus</taxon>
    </lineage>
</organism>